<dbReference type="InterPro" id="IPR015946">
    <property type="entry name" value="KH_dom-like_a/b"/>
</dbReference>
<name>A0A1G1Y762_9BACT</name>
<comment type="subunit">
    <text evidence="2">Monomer. Binds 30S ribosomal subunits, but not 50S ribosomal subunits or 70S ribosomes.</text>
</comment>
<gene>
    <name evidence="2" type="primary">rbfA</name>
    <name evidence="3" type="ORF">A2840_02930</name>
</gene>
<dbReference type="NCBIfam" id="TIGR00082">
    <property type="entry name" value="rbfA"/>
    <property type="match status" value="1"/>
</dbReference>
<proteinExistence type="inferred from homology"/>
<dbReference type="InterPro" id="IPR023799">
    <property type="entry name" value="RbfA_dom_sf"/>
</dbReference>
<evidence type="ECO:0000256" key="2">
    <source>
        <dbReference type="HAMAP-Rule" id="MF_00003"/>
    </source>
</evidence>
<dbReference type="InterPro" id="IPR000238">
    <property type="entry name" value="RbfA"/>
</dbReference>
<dbReference type="SUPFAM" id="SSF89919">
    <property type="entry name" value="Ribosome-binding factor A, RbfA"/>
    <property type="match status" value="1"/>
</dbReference>
<comment type="similarity">
    <text evidence="2">Belongs to the RbfA family.</text>
</comment>
<dbReference type="GO" id="GO:0005829">
    <property type="term" value="C:cytosol"/>
    <property type="evidence" value="ECO:0007669"/>
    <property type="project" value="TreeGrafter"/>
</dbReference>
<protein>
    <recommendedName>
        <fullName evidence="2">Ribosome-binding factor A</fullName>
    </recommendedName>
</protein>
<dbReference type="AlphaFoldDB" id="A0A1G1Y762"/>
<reference evidence="3 4" key="1">
    <citation type="journal article" date="2016" name="Nat. Commun.">
        <title>Thousands of microbial genomes shed light on interconnected biogeochemical processes in an aquifer system.</title>
        <authorList>
            <person name="Anantharaman K."/>
            <person name="Brown C.T."/>
            <person name="Hug L.A."/>
            <person name="Sharon I."/>
            <person name="Castelle C.J."/>
            <person name="Probst A.J."/>
            <person name="Thomas B.C."/>
            <person name="Singh A."/>
            <person name="Wilkins M.J."/>
            <person name="Karaoz U."/>
            <person name="Brodie E.L."/>
            <person name="Williams K.H."/>
            <person name="Hubbard S.S."/>
            <person name="Banfield J.F."/>
        </authorList>
    </citation>
    <scope>NUCLEOTIDE SEQUENCE [LARGE SCALE GENOMIC DNA]</scope>
</reference>
<comment type="caution">
    <text evidence="3">The sequence shown here is derived from an EMBL/GenBank/DDBJ whole genome shotgun (WGS) entry which is preliminary data.</text>
</comment>
<keyword evidence="2" id="KW-0963">Cytoplasm</keyword>
<comment type="function">
    <text evidence="2">One of several proteins that assist in the late maturation steps of the functional core of the 30S ribosomal subunit. Associates with free 30S ribosomal subunits (but not with 30S subunits that are part of 70S ribosomes or polysomes). Required for efficient processing of 16S rRNA. May interact with the 5'-terminal helix region of 16S rRNA.</text>
</comment>
<dbReference type="GO" id="GO:0030490">
    <property type="term" value="P:maturation of SSU-rRNA"/>
    <property type="evidence" value="ECO:0007669"/>
    <property type="project" value="UniProtKB-UniRule"/>
</dbReference>
<keyword evidence="1 2" id="KW-0690">Ribosome biogenesis</keyword>
<dbReference type="EMBL" id="MHIG01000005">
    <property type="protein sequence ID" value="OGY48061.1"/>
    <property type="molecule type" value="Genomic_DNA"/>
</dbReference>
<comment type="subcellular location">
    <subcellularLocation>
        <location evidence="2">Cytoplasm</location>
    </subcellularLocation>
</comment>
<organism evidence="3 4">
    <name type="scientific">Candidatus Buchananbacteria bacterium RIFCSPHIGHO2_01_FULL_47_11b</name>
    <dbReference type="NCBI Taxonomy" id="1797537"/>
    <lineage>
        <taxon>Bacteria</taxon>
        <taxon>Candidatus Buchananiibacteriota</taxon>
    </lineage>
</organism>
<dbReference type="Pfam" id="PF02033">
    <property type="entry name" value="RBFA"/>
    <property type="match status" value="1"/>
</dbReference>
<evidence type="ECO:0000313" key="4">
    <source>
        <dbReference type="Proteomes" id="UP000178385"/>
    </source>
</evidence>
<dbReference type="PANTHER" id="PTHR33515:SF1">
    <property type="entry name" value="RIBOSOME-BINDING FACTOR A, CHLOROPLASTIC-RELATED"/>
    <property type="match status" value="1"/>
</dbReference>
<sequence>MMSHRIEQVNELVKQEISHLLVSHLEMPLNSLVTVIDVETSRDLRHATVFISVLPISQTGTALKRLRAQIGILQFELNRKLRFKPLPRIRFVVDRTEATAAEVEEILNRSND</sequence>
<evidence type="ECO:0000313" key="3">
    <source>
        <dbReference type="EMBL" id="OGY48061.1"/>
    </source>
</evidence>
<dbReference type="PANTHER" id="PTHR33515">
    <property type="entry name" value="RIBOSOME-BINDING FACTOR A, CHLOROPLASTIC-RELATED"/>
    <property type="match status" value="1"/>
</dbReference>
<accession>A0A1G1Y762</accession>
<dbReference type="GO" id="GO:0043024">
    <property type="term" value="F:ribosomal small subunit binding"/>
    <property type="evidence" value="ECO:0007669"/>
    <property type="project" value="TreeGrafter"/>
</dbReference>
<evidence type="ECO:0000256" key="1">
    <source>
        <dbReference type="ARBA" id="ARBA00022517"/>
    </source>
</evidence>
<dbReference type="HAMAP" id="MF_00003">
    <property type="entry name" value="RbfA"/>
    <property type="match status" value="1"/>
</dbReference>
<dbReference type="Gene3D" id="3.30.300.20">
    <property type="match status" value="1"/>
</dbReference>
<dbReference type="Proteomes" id="UP000178385">
    <property type="component" value="Unassembled WGS sequence"/>
</dbReference>